<accession>A0ABT0D883</accession>
<dbReference type="InterPro" id="IPR050262">
    <property type="entry name" value="Ribose-5P_isomerase"/>
</dbReference>
<comment type="catalytic activity">
    <reaction evidence="2">
        <text>aldehydo-D-ribose 5-phosphate = D-ribulose 5-phosphate</text>
        <dbReference type="Rhea" id="RHEA:14657"/>
        <dbReference type="ChEBI" id="CHEBI:58121"/>
        <dbReference type="ChEBI" id="CHEBI:58273"/>
        <dbReference type="EC" id="5.3.1.6"/>
    </reaction>
</comment>
<dbReference type="Gene3D" id="3.30.70.260">
    <property type="match status" value="1"/>
</dbReference>
<dbReference type="HAMAP" id="MF_00170">
    <property type="entry name" value="Rib_5P_isom_A"/>
    <property type="match status" value="1"/>
</dbReference>
<feature type="active site" description="Proton acceptor" evidence="2">
    <location>
        <position position="106"/>
    </location>
</feature>
<comment type="function">
    <text evidence="2">Catalyzes the reversible conversion of ribose-5-phosphate to ribulose 5-phosphate.</text>
</comment>
<dbReference type="EC" id="5.3.1.6" evidence="2"/>
<dbReference type="PANTHER" id="PTHR43748">
    <property type="entry name" value="RIBOSE-5-PHOSPHATE ISOMERASE 3, CHLOROPLASTIC-RELATED"/>
    <property type="match status" value="1"/>
</dbReference>
<dbReference type="NCBIfam" id="TIGR00021">
    <property type="entry name" value="rpiA"/>
    <property type="match status" value="1"/>
</dbReference>
<dbReference type="CDD" id="cd01398">
    <property type="entry name" value="RPI_A"/>
    <property type="match status" value="1"/>
</dbReference>
<dbReference type="SUPFAM" id="SSF75445">
    <property type="entry name" value="D-ribose-5-phosphate isomerase (RpiA), lid domain"/>
    <property type="match status" value="1"/>
</dbReference>
<name>A0ABT0D883_9HYPH</name>
<evidence type="ECO:0000256" key="1">
    <source>
        <dbReference type="ARBA" id="ARBA00023235"/>
    </source>
</evidence>
<dbReference type="Gene3D" id="3.40.50.1360">
    <property type="match status" value="1"/>
</dbReference>
<sequence>MSPAEQLKRQAAARAVDLVRSGMKLGLGTGSTAKHFVELLAERVKEGLEVVGVPTSEQTRALAETLGVPLATLDEQPVLDLTVDGADEIGPGLALVKGGGGALLREKIVATASAQMVVIADESKHVATLGTFPLPIEVVDFGVTSIRRSIEKAGKAAGCHGLLTLRRGPDGHVFVTDQGHLILDAAFGVIPDPGLLAARLAEVAGVVEHGLFIGLASRAILAGASGVTVLDRA</sequence>
<dbReference type="Proteomes" id="UP001203284">
    <property type="component" value="Unassembled WGS sequence"/>
</dbReference>
<organism evidence="3 4">
    <name type="scientific">Ancylobacter crimeensis</name>
    <dbReference type="NCBI Taxonomy" id="2579147"/>
    <lineage>
        <taxon>Bacteria</taxon>
        <taxon>Pseudomonadati</taxon>
        <taxon>Pseudomonadota</taxon>
        <taxon>Alphaproteobacteria</taxon>
        <taxon>Hyphomicrobiales</taxon>
        <taxon>Xanthobacteraceae</taxon>
        <taxon>Ancylobacter</taxon>
    </lineage>
</organism>
<dbReference type="PANTHER" id="PTHR43748:SF3">
    <property type="entry name" value="RIBOSE-5-PHOSPHATE ISOMERASE 3, CHLOROPLASTIC-RELATED"/>
    <property type="match status" value="1"/>
</dbReference>
<keyword evidence="4" id="KW-1185">Reference proteome</keyword>
<evidence type="ECO:0000313" key="3">
    <source>
        <dbReference type="EMBL" id="MCK0196171.1"/>
    </source>
</evidence>
<dbReference type="InterPro" id="IPR037171">
    <property type="entry name" value="NagB/RpiA_transferase-like"/>
</dbReference>
<dbReference type="Pfam" id="PF06026">
    <property type="entry name" value="Rib_5-P_isom_A"/>
    <property type="match status" value="1"/>
</dbReference>
<comment type="similarity">
    <text evidence="2">Belongs to the ribose 5-phosphate isomerase family.</text>
</comment>
<feature type="binding site" evidence="2">
    <location>
        <begin position="97"/>
        <end position="100"/>
    </location>
    <ligand>
        <name>substrate</name>
    </ligand>
</feature>
<protein>
    <recommendedName>
        <fullName evidence="2">Ribose-5-phosphate isomerase A</fullName>
        <ecNumber evidence="2">5.3.1.6</ecNumber>
    </recommendedName>
    <alternativeName>
        <fullName evidence="2">Phosphoriboisomerase A</fullName>
        <shortName evidence="2">PRI</shortName>
    </alternativeName>
</protein>
<proteinExistence type="inferred from homology"/>
<comment type="pathway">
    <text evidence="2">Carbohydrate degradation; pentose phosphate pathway; D-ribose 5-phosphate from D-ribulose 5-phosphate (non-oxidative stage): step 1/1.</text>
</comment>
<feature type="binding site" evidence="2">
    <location>
        <position position="124"/>
    </location>
    <ligand>
        <name>substrate</name>
    </ligand>
</feature>
<feature type="binding site" evidence="2">
    <location>
        <begin position="29"/>
        <end position="32"/>
    </location>
    <ligand>
        <name>substrate</name>
    </ligand>
</feature>
<gene>
    <name evidence="2 3" type="primary">rpiA</name>
    <name evidence="3" type="ORF">MWN34_04520</name>
</gene>
<dbReference type="SUPFAM" id="SSF100950">
    <property type="entry name" value="NagB/RpiA/CoA transferase-like"/>
    <property type="match status" value="1"/>
</dbReference>
<comment type="caution">
    <text evidence="3">The sequence shown here is derived from an EMBL/GenBank/DDBJ whole genome shotgun (WGS) entry which is preliminary data.</text>
</comment>
<dbReference type="InterPro" id="IPR020672">
    <property type="entry name" value="Ribose5P_isomerase_typA_subgr"/>
</dbReference>
<reference evidence="3 4" key="1">
    <citation type="submission" date="2022-04" db="EMBL/GenBank/DDBJ databases">
        <authorList>
            <person name="Grouzdev D.S."/>
            <person name="Pantiukh K.S."/>
            <person name="Krutkina M.S."/>
        </authorList>
    </citation>
    <scope>NUCLEOTIDE SEQUENCE [LARGE SCALE GENOMIC DNA]</scope>
    <source>
        <strain evidence="3 4">6x-1</strain>
    </source>
</reference>
<evidence type="ECO:0000313" key="4">
    <source>
        <dbReference type="Proteomes" id="UP001203284"/>
    </source>
</evidence>
<dbReference type="GO" id="GO:0004751">
    <property type="term" value="F:ribose-5-phosphate isomerase activity"/>
    <property type="evidence" value="ECO:0007669"/>
    <property type="project" value="UniProtKB-EC"/>
</dbReference>
<dbReference type="RefSeq" id="WP_247027029.1">
    <property type="nucleotide sequence ID" value="NZ_JALKCH010000003.1"/>
</dbReference>
<dbReference type="InterPro" id="IPR004788">
    <property type="entry name" value="Ribose5P_isomerase_type_A"/>
</dbReference>
<comment type="subunit">
    <text evidence="2">Homodimer.</text>
</comment>
<feature type="binding site" evidence="2">
    <location>
        <begin position="84"/>
        <end position="87"/>
    </location>
    <ligand>
        <name>substrate</name>
    </ligand>
</feature>
<keyword evidence="1 2" id="KW-0413">Isomerase</keyword>
<evidence type="ECO:0000256" key="2">
    <source>
        <dbReference type="HAMAP-Rule" id="MF_00170"/>
    </source>
</evidence>
<dbReference type="EMBL" id="JALKCH010000003">
    <property type="protein sequence ID" value="MCK0196171.1"/>
    <property type="molecule type" value="Genomic_DNA"/>
</dbReference>
<dbReference type="NCBIfam" id="NF001924">
    <property type="entry name" value="PRK00702.1"/>
    <property type="match status" value="1"/>
</dbReference>